<keyword evidence="2" id="KW-0547">Nucleotide-binding</keyword>
<dbReference type="GO" id="GO:0005524">
    <property type="term" value="F:ATP binding"/>
    <property type="evidence" value="ECO:0007669"/>
    <property type="project" value="UniProtKB-KW"/>
</dbReference>
<evidence type="ECO:0000256" key="2">
    <source>
        <dbReference type="ARBA" id="ARBA00022741"/>
    </source>
</evidence>
<dbReference type="InterPro" id="IPR050319">
    <property type="entry name" value="ABC_transp_ATP-bind"/>
</dbReference>
<dbReference type="GO" id="GO:0055085">
    <property type="term" value="P:transmembrane transport"/>
    <property type="evidence" value="ECO:0007669"/>
    <property type="project" value="UniProtKB-ARBA"/>
</dbReference>
<reference evidence="5" key="1">
    <citation type="submission" date="2018-05" db="EMBL/GenBank/DDBJ databases">
        <authorList>
            <person name="Lanie J.A."/>
            <person name="Ng W.-L."/>
            <person name="Kazmierczak K.M."/>
            <person name="Andrzejewski T.M."/>
            <person name="Davidsen T.M."/>
            <person name="Wayne K.J."/>
            <person name="Tettelin H."/>
            <person name="Glass J.I."/>
            <person name="Rusch D."/>
            <person name="Podicherti R."/>
            <person name="Tsui H.-C.T."/>
            <person name="Winkler M.E."/>
        </authorList>
    </citation>
    <scope>NUCLEOTIDE SEQUENCE</scope>
</reference>
<organism evidence="5">
    <name type="scientific">marine metagenome</name>
    <dbReference type="NCBI Taxonomy" id="408172"/>
    <lineage>
        <taxon>unclassified sequences</taxon>
        <taxon>metagenomes</taxon>
        <taxon>ecological metagenomes</taxon>
    </lineage>
</organism>
<dbReference type="Pfam" id="PF00005">
    <property type="entry name" value="ABC_tran"/>
    <property type="match status" value="1"/>
</dbReference>
<dbReference type="GO" id="GO:0016887">
    <property type="term" value="F:ATP hydrolysis activity"/>
    <property type="evidence" value="ECO:0007669"/>
    <property type="project" value="InterPro"/>
</dbReference>
<dbReference type="PROSITE" id="PS00211">
    <property type="entry name" value="ABC_TRANSPORTER_1"/>
    <property type="match status" value="1"/>
</dbReference>
<dbReference type="InterPro" id="IPR017871">
    <property type="entry name" value="ABC_transporter-like_CS"/>
</dbReference>
<keyword evidence="3" id="KW-0067">ATP-binding</keyword>
<evidence type="ECO:0000313" key="5">
    <source>
        <dbReference type="EMBL" id="SVA64302.1"/>
    </source>
</evidence>
<dbReference type="SUPFAM" id="SSF52540">
    <property type="entry name" value="P-loop containing nucleoside triphosphate hydrolases"/>
    <property type="match status" value="1"/>
</dbReference>
<dbReference type="CDD" id="cd03257">
    <property type="entry name" value="ABC_NikE_OppD_transporters"/>
    <property type="match status" value="1"/>
</dbReference>
<dbReference type="AlphaFoldDB" id="A0A381XIG4"/>
<dbReference type="PANTHER" id="PTHR43776">
    <property type="entry name" value="TRANSPORT ATP-BINDING PROTEIN"/>
    <property type="match status" value="1"/>
</dbReference>
<sequence length="211" mass="24176">SGSGKTSLVLALLKLTSFKGEVIFNENHISKMSNNKLHNLRKDMQIIFQDPFGSLSPRMTVKQIILEGLNIHEKKLSTEEKDYKVKKIVQEVGMNYEDINERFPHEFSGGQRQRIAIARALILQPKLLILDEPTSALDVSIQNQILDLLNELQEKYSLSYIFISHDMKIIRAMSDYILVLKDGKIIEEGDSENIFNSPKNNYTQKLIQSII</sequence>
<dbReference type="Gene3D" id="3.40.50.300">
    <property type="entry name" value="P-loop containing nucleotide triphosphate hydrolases"/>
    <property type="match status" value="1"/>
</dbReference>
<dbReference type="PROSITE" id="PS50893">
    <property type="entry name" value="ABC_TRANSPORTER_2"/>
    <property type="match status" value="1"/>
</dbReference>
<feature type="domain" description="ABC transporter" evidence="4">
    <location>
        <begin position="1"/>
        <end position="207"/>
    </location>
</feature>
<accession>A0A381XIG4</accession>
<evidence type="ECO:0000259" key="4">
    <source>
        <dbReference type="PROSITE" id="PS50893"/>
    </source>
</evidence>
<feature type="non-terminal residue" evidence="5">
    <location>
        <position position="1"/>
    </location>
</feature>
<dbReference type="InterPro" id="IPR003593">
    <property type="entry name" value="AAA+_ATPase"/>
</dbReference>
<dbReference type="InterPro" id="IPR027417">
    <property type="entry name" value="P-loop_NTPase"/>
</dbReference>
<dbReference type="SMART" id="SM00382">
    <property type="entry name" value="AAA"/>
    <property type="match status" value="1"/>
</dbReference>
<gene>
    <name evidence="5" type="ORF">METZ01_LOCUS117156</name>
</gene>
<name>A0A381XIG4_9ZZZZ</name>
<dbReference type="InterPro" id="IPR003439">
    <property type="entry name" value="ABC_transporter-like_ATP-bd"/>
</dbReference>
<evidence type="ECO:0000256" key="3">
    <source>
        <dbReference type="ARBA" id="ARBA00022840"/>
    </source>
</evidence>
<keyword evidence="1" id="KW-0813">Transport</keyword>
<evidence type="ECO:0000256" key="1">
    <source>
        <dbReference type="ARBA" id="ARBA00022448"/>
    </source>
</evidence>
<protein>
    <recommendedName>
        <fullName evidence="4">ABC transporter domain-containing protein</fullName>
    </recommendedName>
</protein>
<proteinExistence type="predicted"/>
<dbReference type="EMBL" id="UINC01015233">
    <property type="protein sequence ID" value="SVA64302.1"/>
    <property type="molecule type" value="Genomic_DNA"/>
</dbReference>